<evidence type="ECO:0000313" key="3">
    <source>
        <dbReference type="Proteomes" id="UP001165460"/>
    </source>
</evidence>
<evidence type="ECO:0008006" key="4">
    <source>
        <dbReference type="Google" id="ProtNLM"/>
    </source>
</evidence>
<dbReference type="Proteomes" id="UP001165460">
    <property type="component" value="Unassembled WGS sequence"/>
</dbReference>
<evidence type="ECO:0000256" key="1">
    <source>
        <dbReference type="SAM" id="MobiDB-lite"/>
    </source>
</evidence>
<feature type="region of interest" description="Disordered" evidence="1">
    <location>
        <begin position="119"/>
        <end position="142"/>
    </location>
</feature>
<reference evidence="2" key="1">
    <citation type="submission" date="2022-03" db="EMBL/GenBank/DDBJ databases">
        <authorList>
            <person name="Woo C.Y."/>
        </authorList>
    </citation>
    <scope>NUCLEOTIDE SEQUENCE</scope>
    <source>
        <strain evidence="2">CYS-01</strain>
    </source>
</reference>
<accession>A0ABS9ZXN1</accession>
<dbReference type="RefSeq" id="WP_243362100.1">
    <property type="nucleotide sequence ID" value="NZ_JALGBH010000002.1"/>
</dbReference>
<name>A0ABS9ZXN1_9SPHI</name>
<keyword evidence="3" id="KW-1185">Reference proteome</keyword>
<proteinExistence type="predicted"/>
<protein>
    <recommendedName>
        <fullName evidence="4">DUF3757 domain-containing protein</fullName>
    </recommendedName>
</protein>
<gene>
    <name evidence="2" type="ORF">MMF97_10110</name>
</gene>
<comment type="caution">
    <text evidence="2">The sequence shown here is derived from an EMBL/GenBank/DDBJ whole genome shotgun (WGS) entry which is preliminary data.</text>
</comment>
<dbReference type="EMBL" id="JALGBH010000002">
    <property type="protein sequence ID" value="MCJ0743065.1"/>
    <property type="molecule type" value="Genomic_DNA"/>
</dbReference>
<organism evidence="2 3">
    <name type="scientific">Pedobacter montanisoli</name>
    <dbReference type="NCBI Taxonomy" id="2923277"/>
    <lineage>
        <taxon>Bacteria</taxon>
        <taxon>Pseudomonadati</taxon>
        <taxon>Bacteroidota</taxon>
        <taxon>Sphingobacteriia</taxon>
        <taxon>Sphingobacteriales</taxon>
        <taxon>Sphingobacteriaceae</taxon>
        <taxon>Pedobacter</taxon>
    </lineage>
</organism>
<evidence type="ECO:0000313" key="2">
    <source>
        <dbReference type="EMBL" id="MCJ0743065.1"/>
    </source>
</evidence>
<sequence length="142" mass="16203">MSKNIILSLGFLLISLSVFGQIGKKAPAFALGNFTDDYGIKYEVNDTVWTQGTNIKYHIIKWVPEKQYLIAKNASTNKFDAGKYTRIDYMTFENMGDWKWGFCLTVYKAETDEIAEKTAAADRENPKKGCNGYPFSRMKKVE</sequence>